<protein>
    <submittedName>
        <fullName evidence="1">Uncharacterized protein</fullName>
    </submittedName>
</protein>
<sequence>MTPSPTPSPCYIKSSMTENRKKIVEKLQKHLWFKNTDQSIKDELANLAEDYDPFLVDLADRPDEIGELDVLKMIKLGYGHFMIMPVFEVRSTITNQIFTYEYCSWKTGRKPGMRVLIFLEREGEITHFVLSNSHKFSVAHSVYDAIGGLYLHIFENQIVNLPKKVENEIRFHLGVEKVEFKKIYDLGRCHPDYGMSNNQSDLYAATIDISHLPNLVLKEDFRITHKPVGIEIKIVHISELRDYILNQIEDNYFLSAISRVLVHPDFSLQI</sequence>
<evidence type="ECO:0000313" key="1">
    <source>
        <dbReference type="EMBL" id="KKU32449.1"/>
    </source>
</evidence>
<comment type="caution">
    <text evidence="1">The sequence shown here is derived from an EMBL/GenBank/DDBJ whole genome shotgun (WGS) entry which is preliminary data.</text>
</comment>
<evidence type="ECO:0000313" key="2">
    <source>
        <dbReference type="Proteomes" id="UP000034794"/>
    </source>
</evidence>
<dbReference type="AlphaFoldDB" id="A0A0G1PI29"/>
<name>A0A0G1PI29_9BACT</name>
<dbReference type="EMBL" id="LCMI01000011">
    <property type="protein sequence ID" value="KKU32449.1"/>
    <property type="molecule type" value="Genomic_DNA"/>
</dbReference>
<dbReference type="Proteomes" id="UP000034794">
    <property type="component" value="Unassembled WGS sequence"/>
</dbReference>
<reference evidence="1 2" key="1">
    <citation type="journal article" date="2015" name="Nature">
        <title>rRNA introns, odd ribosomes, and small enigmatic genomes across a large radiation of phyla.</title>
        <authorList>
            <person name="Brown C.T."/>
            <person name="Hug L.A."/>
            <person name="Thomas B.C."/>
            <person name="Sharon I."/>
            <person name="Castelle C.J."/>
            <person name="Singh A."/>
            <person name="Wilkins M.J."/>
            <person name="Williams K.H."/>
            <person name="Banfield J.F."/>
        </authorList>
    </citation>
    <scope>NUCLEOTIDE SEQUENCE [LARGE SCALE GENOMIC DNA]</scope>
</reference>
<organism evidence="1 2">
    <name type="scientific">Candidatus Collierbacteria bacterium GW2011_GWA2_46_26</name>
    <dbReference type="NCBI Taxonomy" id="1618381"/>
    <lineage>
        <taxon>Bacteria</taxon>
        <taxon>Candidatus Collieribacteriota</taxon>
    </lineage>
</organism>
<gene>
    <name evidence="1" type="ORF">UX47_C0011G0010</name>
</gene>
<accession>A0A0G1PI29</accession>
<proteinExistence type="predicted"/>